<dbReference type="InterPro" id="IPR050555">
    <property type="entry name" value="Bact_Solute-Bind_Prot2"/>
</dbReference>
<dbReference type="AlphaFoldDB" id="A0A8J3WD12"/>
<dbReference type="GO" id="GO:0030288">
    <property type="term" value="C:outer membrane-bounded periplasmic space"/>
    <property type="evidence" value="ECO:0007669"/>
    <property type="project" value="TreeGrafter"/>
</dbReference>
<protein>
    <recommendedName>
        <fullName evidence="3">Periplasmic binding protein domain-containing protein</fullName>
    </recommendedName>
</protein>
<gene>
    <name evidence="4" type="ORF">Pro02_27700</name>
</gene>
<dbReference type="PANTHER" id="PTHR30036">
    <property type="entry name" value="D-XYLOSE-BINDING PERIPLASMIC PROTEIN"/>
    <property type="match status" value="1"/>
</dbReference>
<dbReference type="Gene3D" id="3.40.50.2300">
    <property type="match status" value="2"/>
</dbReference>
<sequence length="333" mass="35549">MAALTAGCGNSTQDDDRARTVGFVVAAQKHNFTQEMSLGFRSGVAAVPGVTALVDGPPITDGPRQATIFEDVATRARGGVSLFTLHPELLARPMSRVGKSGVPLVAVDNAPPPGPQVPLFIGNDNHAMGAALADGIIERLPPDAQGTVIIGSPVPGVPVLDNRAEGMRERFAQRLPLVKVRGPFDTMLDPTANLAAWRGLVRANPDALAFMATGDIDSYNLATIRRETGGPWLAAGFDLDPRSLAAVKAGDLMLMSPEHYLKGALAGRLQAENAMGTRELPQGWLRTDGLLVTVANVDEITRRQQSETNRQQWFQPRVENILSDLDSHLHPLA</sequence>
<evidence type="ECO:0000256" key="1">
    <source>
        <dbReference type="ARBA" id="ARBA00004196"/>
    </source>
</evidence>
<dbReference type="InterPro" id="IPR025997">
    <property type="entry name" value="SBP_2_dom"/>
</dbReference>
<reference evidence="4" key="1">
    <citation type="submission" date="2021-01" db="EMBL/GenBank/DDBJ databases">
        <title>Whole genome shotgun sequence of Planobispora rosea NBRC 15558.</title>
        <authorList>
            <person name="Komaki H."/>
            <person name="Tamura T."/>
        </authorList>
    </citation>
    <scope>NUCLEOTIDE SEQUENCE</scope>
    <source>
        <strain evidence="4">NBRC 15558</strain>
    </source>
</reference>
<dbReference type="Proteomes" id="UP000655044">
    <property type="component" value="Unassembled WGS sequence"/>
</dbReference>
<name>A0A8J3WD12_PLARO</name>
<dbReference type="Pfam" id="PF13407">
    <property type="entry name" value="Peripla_BP_4"/>
    <property type="match status" value="1"/>
</dbReference>
<dbReference type="SUPFAM" id="SSF53822">
    <property type="entry name" value="Periplasmic binding protein-like I"/>
    <property type="match status" value="1"/>
</dbReference>
<dbReference type="EMBL" id="BOOI01000023">
    <property type="protein sequence ID" value="GIH84362.1"/>
    <property type="molecule type" value="Genomic_DNA"/>
</dbReference>
<evidence type="ECO:0000259" key="3">
    <source>
        <dbReference type="Pfam" id="PF13407"/>
    </source>
</evidence>
<keyword evidence="5" id="KW-1185">Reference proteome</keyword>
<comment type="similarity">
    <text evidence="2">Belongs to the bacterial solute-binding protein 2 family.</text>
</comment>
<comment type="caution">
    <text evidence="4">The sequence shown here is derived from an EMBL/GenBank/DDBJ whole genome shotgun (WGS) entry which is preliminary data.</text>
</comment>
<dbReference type="InterPro" id="IPR028082">
    <property type="entry name" value="Peripla_BP_I"/>
</dbReference>
<feature type="domain" description="Periplasmic binding protein" evidence="3">
    <location>
        <begin position="21"/>
        <end position="256"/>
    </location>
</feature>
<dbReference type="PANTHER" id="PTHR30036:SF7">
    <property type="entry name" value="ABC TRANSPORTER PERIPLASMIC-BINDING PROTEIN YPHF"/>
    <property type="match status" value="1"/>
</dbReference>
<evidence type="ECO:0000256" key="2">
    <source>
        <dbReference type="ARBA" id="ARBA00007639"/>
    </source>
</evidence>
<organism evidence="4 5">
    <name type="scientific">Planobispora rosea</name>
    <dbReference type="NCBI Taxonomy" id="35762"/>
    <lineage>
        <taxon>Bacteria</taxon>
        <taxon>Bacillati</taxon>
        <taxon>Actinomycetota</taxon>
        <taxon>Actinomycetes</taxon>
        <taxon>Streptosporangiales</taxon>
        <taxon>Streptosporangiaceae</taxon>
        <taxon>Planobispora</taxon>
    </lineage>
</organism>
<proteinExistence type="inferred from homology"/>
<dbReference type="GO" id="GO:0030246">
    <property type="term" value="F:carbohydrate binding"/>
    <property type="evidence" value="ECO:0007669"/>
    <property type="project" value="TreeGrafter"/>
</dbReference>
<accession>A0A8J3WD12</accession>
<comment type="subcellular location">
    <subcellularLocation>
        <location evidence="1">Cell envelope</location>
    </subcellularLocation>
</comment>
<evidence type="ECO:0000313" key="4">
    <source>
        <dbReference type="EMBL" id="GIH84362.1"/>
    </source>
</evidence>
<evidence type="ECO:0000313" key="5">
    <source>
        <dbReference type="Proteomes" id="UP000655044"/>
    </source>
</evidence>